<evidence type="ECO:0000256" key="3">
    <source>
        <dbReference type="SAM" id="MobiDB-lite"/>
    </source>
</evidence>
<feature type="compositionally biased region" description="Basic residues" evidence="3">
    <location>
        <begin position="444"/>
        <end position="491"/>
    </location>
</feature>
<reference evidence="5" key="1">
    <citation type="submission" date="2018-11" db="EMBL/GenBank/DDBJ databases">
        <title>Henneguya salminicola genome and transcriptome.</title>
        <authorList>
            <person name="Yahalomi D."/>
            <person name="Atkinson S.D."/>
            <person name="Neuhof M."/>
            <person name="Chang E.S."/>
            <person name="Philippe H."/>
            <person name="Cartwright P."/>
            <person name="Bartholomew J.L."/>
            <person name="Huchon D."/>
        </authorList>
    </citation>
    <scope>NUCLEOTIDE SEQUENCE</scope>
    <source>
        <strain evidence="5">Hz1</strain>
        <tissue evidence="5">Whole</tissue>
    </source>
</reference>
<feature type="compositionally biased region" description="Basic and acidic residues" evidence="3">
    <location>
        <begin position="434"/>
        <end position="443"/>
    </location>
</feature>
<name>A0A6G3MDV6_HENSL</name>
<dbReference type="SUPFAM" id="SSF54928">
    <property type="entry name" value="RNA-binding domain, RBD"/>
    <property type="match status" value="2"/>
</dbReference>
<organism evidence="5">
    <name type="scientific">Henneguya salminicola</name>
    <name type="common">Myxosporean</name>
    <dbReference type="NCBI Taxonomy" id="69463"/>
    <lineage>
        <taxon>Eukaryota</taxon>
        <taxon>Metazoa</taxon>
        <taxon>Cnidaria</taxon>
        <taxon>Myxozoa</taxon>
        <taxon>Myxosporea</taxon>
        <taxon>Bivalvulida</taxon>
        <taxon>Platysporina</taxon>
        <taxon>Myxobolidae</taxon>
        <taxon>Henneguya</taxon>
    </lineage>
</organism>
<dbReference type="PANTHER" id="PTHR47330">
    <property type="entry name" value="POLY(U)-BINDING-SPLICING FACTOR PUF60-B-RELATED"/>
    <property type="match status" value="1"/>
</dbReference>
<dbReference type="GO" id="GO:0003723">
    <property type="term" value="F:RNA binding"/>
    <property type="evidence" value="ECO:0007669"/>
    <property type="project" value="UniProtKB-UniRule"/>
</dbReference>
<dbReference type="GO" id="GO:0071011">
    <property type="term" value="C:precatalytic spliceosome"/>
    <property type="evidence" value="ECO:0007669"/>
    <property type="project" value="TreeGrafter"/>
</dbReference>
<dbReference type="SMART" id="SM00361">
    <property type="entry name" value="RRM_1"/>
    <property type="match status" value="2"/>
</dbReference>
<dbReference type="OrthoDB" id="20943at2759"/>
<dbReference type="InterPro" id="IPR003954">
    <property type="entry name" value="RRM_euk-type"/>
</dbReference>
<dbReference type="InterPro" id="IPR012677">
    <property type="entry name" value="Nucleotide-bd_a/b_plait_sf"/>
</dbReference>
<dbReference type="SMART" id="SM00360">
    <property type="entry name" value="RRM"/>
    <property type="match status" value="2"/>
</dbReference>
<feature type="domain" description="RRM" evidence="4">
    <location>
        <begin position="118"/>
        <end position="195"/>
    </location>
</feature>
<evidence type="ECO:0000256" key="2">
    <source>
        <dbReference type="PROSITE-ProRule" id="PRU00176"/>
    </source>
</evidence>
<dbReference type="GO" id="GO:0000381">
    <property type="term" value="P:regulation of alternative mRNA splicing, via spliceosome"/>
    <property type="evidence" value="ECO:0007669"/>
    <property type="project" value="TreeGrafter"/>
</dbReference>
<dbReference type="GO" id="GO:0006376">
    <property type="term" value="P:mRNA splice site recognition"/>
    <property type="evidence" value="ECO:0007669"/>
    <property type="project" value="TreeGrafter"/>
</dbReference>
<dbReference type="Pfam" id="PF00076">
    <property type="entry name" value="RRM_1"/>
    <property type="match status" value="2"/>
</dbReference>
<evidence type="ECO:0000313" key="5">
    <source>
        <dbReference type="EMBL" id="NDJ92179.1"/>
    </source>
</evidence>
<dbReference type="InterPro" id="IPR035979">
    <property type="entry name" value="RBD_domain_sf"/>
</dbReference>
<dbReference type="PROSITE" id="PS50102">
    <property type="entry name" value="RRM"/>
    <property type="match status" value="3"/>
</dbReference>
<feature type="domain" description="RRM" evidence="4">
    <location>
        <begin position="525"/>
        <end position="599"/>
    </location>
</feature>
<proteinExistence type="predicted"/>
<accession>A0A6G3MDV6</accession>
<dbReference type="GO" id="GO:0071013">
    <property type="term" value="C:catalytic step 2 spliceosome"/>
    <property type="evidence" value="ECO:0007669"/>
    <property type="project" value="TreeGrafter"/>
</dbReference>
<dbReference type="AlphaFoldDB" id="A0A6G3MDV6"/>
<dbReference type="Gene3D" id="3.30.70.330">
    <property type="match status" value="3"/>
</dbReference>
<dbReference type="InterPro" id="IPR051974">
    <property type="entry name" value="PUF60_regulator"/>
</dbReference>
<protein>
    <submittedName>
        <fullName evidence="5">Poly(U)-binding-splicing factor PUF60-B (Trinotate prediction)</fullName>
    </submittedName>
</protein>
<feature type="non-terminal residue" evidence="5">
    <location>
        <position position="599"/>
    </location>
</feature>
<feature type="region of interest" description="Disordered" evidence="3">
    <location>
        <begin position="417"/>
        <end position="497"/>
    </location>
</feature>
<sequence length="599" mass="67290">MDSKEIEIANHENGVADNNTPRDILVGFKQPDQDLTGGVLISGPGVGPSGMQPRPLELRKAMPKITRATEDSVSKAKRFAMEQSASFVIVRQVEQQTDYCPIAQVNQSQRQRIVNLMCRIYVGGVGVDIREDTIKTAFSPFGPIRRIDMSWDSATQNKGFAFVEFEVPDSAELALDQMNNTTISGRPIKVTRSSNAPNTTPMIESILDEARPFPRVFISHIHPQIHSRDLRTVFEAFGKIRSCVIIGERNPKHKGIAYIEYEEHKSADEAMVSMNNFSLGGQSLRVGKAVTIATHMPEDKGLPPASALAMAAVSAKLQGKSKYPAALPTSDKKGKDESLLNMPPIDNLISAIISPAMVQAGLSDLAADLVNTSDIQSIIAPDAFKHKHETRKRLIKAKDLKKITKLNDEKIAESKIEEPITEAAQEIKTSSPPPKKERKTERSRSRKRLSRSRERRRRSRSRSRRRLSRHKSRSNRRRYRTRSRSHDKFKKSKEISSNTLEDVSIRGTNARLLIMQKLARNLESNVIMMRNLVTLDQVDDQLKSELEQECSKYGKVKQVVINREKQGESADSSTIVKIFVQFSETRYAERAHAALNTRF</sequence>
<dbReference type="PANTHER" id="PTHR47330:SF1">
    <property type="entry name" value="POLY(U)-BINDING-SPLICING FACTOR PUF60"/>
    <property type="match status" value="1"/>
</dbReference>
<feature type="domain" description="RRM" evidence="4">
    <location>
        <begin position="214"/>
        <end position="291"/>
    </location>
</feature>
<evidence type="ECO:0000256" key="1">
    <source>
        <dbReference type="ARBA" id="ARBA00022884"/>
    </source>
</evidence>
<dbReference type="GO" id="GO:0000380">
    <property type="term" value="P:alternative mRNA splicing, via spliceosome"/>
    <property type="evidence" value="ECO:0007669"/>
    <property type="project" value="TreeGrafter"/>
</dbReference>
<keyword evidence="1 2" id="KW-0694">RNA-binding</keyword>
<dbReference type="EMBL" id="GHBP01000185">
    <property type="protein sequence ID" value="NDJ92179.1"/>
    <property type="molecule type" value="Transcribed_RNA"/>
</dbReference>
<evidence type="ECO:0000259" key="4">
    <source>
        <dbReference type="PROSITE" id="PS50102"/>
    </source>
</evidence>
<dbReference type="InterPro" id="IPR000504">
    <property type="entry name" value="RRM_dom"/>
</dbReference>